<evidence type="ECO:0000313" key="2">
    <source>
        <dbReference type="Proteomes" id="UP000288951"/>
    </source>
</evidence>
<evidence type="ECO:0008006" key="3">
    <source>
        <dbReference type="Google" id="ProtNLM"/>
    </source>
</evidence>
<dbReference type="OrthoDB" id="1333948at2"/>
<sequence>MKSKKIISVIILTMIFSCKENNEEVSAVKLKTDSIKSINTEVKENQKNPVIKDKLLYSNNNIEVYQENTTRGDGVIELSFESELKIYNLDKTLFGTILNQDDLGYDFKLPRKIVARYIVPDFEQFEFDAENPDKTGEFITIFINKEPKSIKKVDVDYGFISWNEYIMKSNFKYFDDNSNIFKVLKIIDANTVLAKTINIEDCGGEKITSKDKIEKEIKWRNNKIMNVEFYNCD</sequence>
<name>A0A437UDH7_9FLAO</name>
<accession>A0A437UDH7</accession>
<evidence type="ECO:0000313" key="1">
    <source>
        <dbReference type="EMBL" id="RVU91707.1"/>
    </source>
</evidence>
<dbReference type="EMBL" id="RQSM01000002">
    <property type="protein sequence ID" value="RVU91707.1"/>
    <property type="molecule type" value="Genomic_DNA"/>
</dbReference>
<proteinExistence type="predicted"/>
<keyword evidence="2" id="KW-1185">Reference proteome</keyword>
<protein>
    <recommendedName>
        <fullName evidence="3">Lipoprotein</fullName>
    </recommendedName>
</protein>
<dbReference type="AlphaFoldDB" id="A0A437UDH7"/>
<reference evidence="1" key="1">
    <citation type="submission" date="2018-12" db="EMBL/GenBank/DDBJ databases">
        <title>Draft genome sequence of Flaovobacterium columnare ARS1 isolated from channel catfish in Alabama.</title>
        <authorList>
            <person name="Cai W."/>
            <person name="Arias C."/>
        </authorList>
    </citation>
    <scope>NUCLEOTIDE SEQUENCE [LARGE SCALE GENOMIC DNA]</scope>
    <source>
        <strain evidence="1">ARS1</strain>
    </source>
</reference>
<dbReference type="RefSeq" id="WP_127822863.1">
    <property type="nucleotide sequence ID" value="NZ_RQSM01000002.1"/>
</dbReference>
<gene>
    <name evidence="1" type="ORF">EH230_01650</name>
</gene>
<dbReference type="Proteomes" id="UP000288951">
    <property type="component" value="Unassembled WGS sequence"/>
</dbReference>
<comment type="caution">
    <text evidence="1">The sequence shown here is derived from an EMBL/GenBank/DDBJ whole genome shotgun (WGS) entry which is preliminary data.</text>
</comment>
<dbReference type="PROSITE" id="PS51257">
    <property type="entry name" value="PROKAR_LIPOPROTEIN"/>
    <property type="match status" value="1"/>
</dbReference>
<organism evidence="1 2">
    <name type="scientific">Flavobacterium columnare</name>
    <dbReference type="NCBI Taxonomy" id="996"/>
    <lineage>
        <taxon>Bacteria</taxon>
        <taxon>Pseudomonadati</taxon>
        <taxon>Bacteroidota</taxon>
        <taxon>Flavobacteriia</taxon>
        <taxon>Flavobacteriales</taxon>
        <taxon>Flavobacteriaceae</taxon>
        <taxon>Flavobacterium</taxon>
    </lineage>
</organism>